<dbReference type="PANTHER" id="PTHR23020:SF41">
    <property type="entry name" value="AMINOGLYCOSIDE PHOSPHOTRANSFERASE DOMAIN-CONTAINING PROTEIN"/>
    <property type="match status" value="1"/>
</dbReference>
<evidence type="ECO:0000313" key="2">
    <source>
        <dbReference type="EMBL" id="CAB4598675.1"/>
    </source>
</evidence>
<feature type="domain" description="CHK kinase-like" evidence="1">
    <location>
        <begin position="118"/>
        <end position="300"/>
    </location>
</feature>
<sequence>MSTVQHPDVATAITPAWINEHCRLGGTVVAVEAETIGEGVGLMAALARLRLTYADGETGPASVIAKLPAAIEQSRQVATMFGFYEREVSFYREAAPTIDNVANTHFADIDDTGSSFVIVMDDLSHCRTPDQVAGCSPEDAAAIIDAAADLHARYWANEALDGLTWLPRVDNERYIGAIPSYVGMRPAFEAGRYQQLSEVGRRVADRIAESSERMMLDFADRPELTMAHYDLRLDNILFHDDAPAGRPPVYILDWQLSVKTLGAFDVAYFLGWSMTDEVRRQLTEPLMRRYHDRLTGNGVTGYSYQRFEDDVRRSMIGVAFMGAYASVAVPVANERGEQLVDAYVFRSFRALEEMDAQEFVA</sequence>
<gene>
    <name evidence="2" type="ORF">UFOPK1493_04169</name>
</gene>
<protein>
    <submittedName>
        <fullName evidence="2">Unannotated protein</fullName>
    </submittedName>
</protein>
<dbReference type="InterPro" id="IPR015897">
    <property type="entry name" value="CHK_kinase-like"/>
</dbReference>
<name>A0A6J6GIG4_9ZZZZ</name>
<proteinExistence type="predicted"/>
<dbReference type="AlphaFoldDB" id="A0A6J6GIG4"/>
<dbReference type="SUPFAM" id="SSF56112">
    <property type="entry name" value="Protein kinase-like (PK-like)"/>
    <property type="match status" value="1"/>
</dbReference>
<dbReference type="SMART" id="SM00587">
    <property type="entry name" value="CHK"/>
    <property type="match status" value="1"/>
</dbReference>
<reference evidence="2" key="1">
    <citation type="submission" date="2020-05" db="EMBL/GenBank/DDBJ databases">
        <authorList>
            <person name="Chiriac C."/>
            <person name="Salcher M."/>
            <person name="Ghai R."/>
            <person name="Kavagutti S V."/>
        </authorList>
    </citation>
    <scope>NUCLEOTIDE SEQUENCE</scope>
</reference>
<evidence type="ECO:0000259" key="1">
    <source>
        <dbReference type="SMART" id="SM00587"/>
    </source>
</evidence>
<dbReference type="PANTHER" id="PTHR23020">
    <property type="entry name" value="UNCHARACTERIZED NUCLEAR HORMONE RECEPTOR-RELATED"/>
    <property type="match status" value="1"/>
</dbReference>
<accession>A0A6J6GIG4</accession>
<dbReference type="InterPro" id="IPR052961">
    <property type="entry name" value="Oxido-Kinase-like_Enzymes"/>
</dbReference>
<dbReference type="InterPro" id="IPR011009">
    <property type="entry name" value="Kinase-like_dom_sf"/>
</dbReference>
<dbReference type="Pfam" id="PF02958">
    <property type="entry name" value="EcKL"/>
    <property type="match status" value="1"/>
</dbReference>
<organism evidence="2">
    <name type="scientific">freshwater metagenome</name>
    <dbReference type="NCBI Taxonomy" id="449393"/>
    <lineage>
        <taxon>unclassified sequences</taxon>
        <taxon>metagenomes</taxon>
        <taxon>ecological metagenomes</taxon>
    </lineage>
</organism>
<dbReference type="EMBL" id="CAEZSR010000297">
    <property type="protein sequence ID" value="CAB4598675.1"/>
    <property type="molecule type" value="Genomic_DNA"/>
</dbReference>
<dbReference type="Gene3D" id="3.90.1200.10">
    <property type="match status" value="1"/>
</dbReference>
<dbReference type="InterPro" id="IPR004119">
    <property type="entry name" value="EcKL"/>
</dbReference>